<sequence>MKRFSLLIITVILSVGLLACGTDKSESTTDNSNKVSENKKNSSEQGKKDYKNLKIGETAIVEIFTDQDYKYELTLNSVEYAEGEINGYTEVSYDHPGFFILNITVKNLGPAVNYEQILQFTYSNRAVYPESLGLEYGLMKFADENKKLEKNEVLTGRVATLADGKHGGIMETKVQGFMSDFSFQVEDSEVKDYKQGDQ</sequence>
<comment type="caution">
    <text evidence="3">The sequence shown here is derived from an EMBL/GenBank/DDBJ whole genome shotgun (WGS) entry which is preliminary data.</text>
</comment>
<dbReference type="PROSITE" id="PS51257">
    <property type="entry name" value="PROKAR_LIPOPROTEIN"/>
    <property type="match status" value="1"/>
</dbReference>
<name>A0A5F0MVM9_CARDV</name>
<evidence type="ECO:0000256" key="2">
    <source>
        <dbReference type="SAM" id="SignalP"/>
    </source>
</evidence>
<keyword evidence="2" id="KW-0732">Signal</keyword>
<feature type="compositionally biased region" description="Basic and acidic residues" evidence="1">
    <location>
        <begin position="36"/>
        <end position="46"/>
    </location>
</feature>
<accession>A0A5F0MVM9</accession>
<proteinExistence type="predicted"/>
<evidence type="ECO:0000313" key="4">
    <source>
        <dbReference type="Proteomes" id="UP000297938"/>
    </source>
</evidence>
<feature type="signal peptide" evidence="2">
    <location>
        <begin position="1"/>
        <end position="19"/>
    </location>
</feature>
<evidence type="ECO:0000256" key="1">
    <source>
        <dbReference type="SAM" id="MobiDB-lite"/>
    </source>
</evidence>
<dbReference type="EMBL" id="NRPP01000009">
    <property type="protein sequence ID" value="TFJ27758.1"/>
    <property type="molecule type" value="Genomic_DNA"/>
</dbReference>
<organism evidence="3 4">
    <name type="scientific">Carnobacterium divergens</name>
    <name type="common">Lactobacillus divergens</name>
    <dbReference type="NCBI Taxonomy" id="2748"/>
    <lineage>
        <taxon>Bacteria</taxon>
        <taxon>Bacillati</taxon>
        <taxon>Bacillota</taxon>
        <taxon>Bacilli</taxon>
        <taxon>Lactobacillales</taxon>
        <taxon>Carnobacteriaceae</taxon>
        <taxon>Carnobacterium</taxon>
    </lineage>
</organism>
<gene>
    <name evidence="3" type="ORF">CKN69_05100</name>
</gene>
<evidence type="ECO:0000313" key="3">
    <source>
        <dbReference type="EMBL" id="TFJ27758.1"/>
    </source>
</evidence>
<dbReference type="AlphaFoldDB" id="A0A5F0MVM9"/>
<feature type="region of interest" description="Disordered" evidence="1">
    <location>
        <begin position="23"/>
        <end position="46"/>
    </location>
</feature>
<dbReference type="Proteomes" id="UP000297938">
    <property type="component" value="Unassembled WGS sequence"/>
</dbReference>
<reference evidence="3 4" key="1">
    <citation type="journal article" date="2018" name="Int. J. Food Microbiol.">
        <title>Growth of Carnobacterium spp. isolated from chilled vacuum-packaged meat under relevant acidic conditions.</title>
        <authorList>
            <person name="Zhang P."/>
            <person name="Badoni M."/>
            <person name="Ganzle M."/>
            <person name="Yang X."/>
        </authorList>
    </citation>
    <scope>NUCLEOTIDE SEQUENCE [LARGE SCALE GENOMIC DNA]</scope>
    <source>
        <strain evidence="3 4">B2</strain>
    </source>
</reference>
<protein>
    <recommendedName>
        <fullName evidence="5">DUF4352 domain-containing protein</fullName>
    </recommendedName>
</protein>
<evidence type="ECO:0008006" key="5">
    <source>
        <dbReference type="Google" id="ProtNLM"/>
    </source>
</evidence>
<dbReference type="RefSeq" id="WP_135017068.1">
    <property type="nucleotide sequence ID" value="NZ_JAMXLU010000009.1"/>
</dbReference>
<feature type="chain" id="PRO_5044406139" description="DUF4352 domain-containing protein" evidence="2">
    <location>
        <begin position="20"/>
        <end position="198"/>
    </location>
</feature>